<dbReference type="InterPro" id="IPR020892">
    <property type="entry name" value="Cyclophilin-type_PPIase_CS"/>
</dbReference>
<keyword evidence="2 4" id="KW-0697">Rotamase</keyword>
<feature type="compositionally biased region" description="Basic and acidic residues" evidence="5">
    <location>
        <begin position="259"/>
        <end position="275"/>
    </location>
</feature>
<dbReference type="PRINTS" id="PR00153">
    <property type="entry name" value="CSAPPISMRASE"/>
</dbReference>
<comment type="caution">
    <text evidence="7">The sequence shown here is derived from an EMBL/GenBank/DDBJ whole genome shotgun (WGS) entry which is preliminary data.</text>
</comment>
<evidence type="ECO:0000256" key="4">
    <source>
        <dbReference type="RuleBase" id="RU363019"/>
    </source>
</evidence>
<dbReference type="PANTHER" id="PTHR45625">
    <property type="entry name" value="PEPTIDYL-PROLYL CIS-TRANS ISOMERASE-RELATED"/>
    <property type="match status" value="1"/>
</dbReference>
<dbReference type="PROSITE" id="PS00170">
    <property type="entry name" value="CSA_PPIASE_1"/>
    <property type="match status" value="1"/>
</dbReference>
<dbReference type="InterPro" id="IPR002130">
    <property type="entry name" value="Cyclophilin-type_PPIase_dom"/>
</dbReference>
<gene>
    <name evidence="7" type="ORF">IAD06_03070</name>
</gene>
<dbReference type="InterPro" id="IPR044666">
    <property type="entry name" value="Cyclophilin_A-like"/>
</dbReference>
<dbReference type="Gene3D" id="2.40.100.10">
    <property type="entry name" value="Cyclophilin-like"/>
    <property type="match status" value="2"/>
</dbReference>
<comment type="similarity">
    <text evidence="1 4">Belongs to the cyclophilin-type PPIase family.</text>
</comment>
<name>A0A9D1GDQ8_9BACT</name>
<sequence>MRRFGMCNKFVLIVSIILFMSSCTMRDKTHTYVSIKTDLGEIIVKLYNDTPGHRDNFIKLVNSGFYEDLLFHRVIKDFMIQGGDPDSRQAGSEQSLGTGGPGYTIPAEFTPSHFHKKGALAAARQGDNVNPRKESSGSQFYIVTGTIFTDGQLASMEQQLTRRKEEMVFQSLLSKRRKEIMQYRLERNQTALSELQDNLIKETKEIMKKDGAVRFSPDQKQAYTTIGGSPHLDGDYTVFGEVVEGFDVLDRIQSVPTRNGDRPEHDIKMSMKVLD</sequence>
<feature type="region of interest" description="Disordered" evidence="5">
    <location>
        <begin position="256"/>
        <end position="275"/>
    </location>
</feature>
<dbReference type="EC" id="5.2.1.8" evidence="4"/>
<feature type="signal peptide" evidence="4">
    <location>
        <begin position="1"/>
        <end position="26"/>
    </location>
</feature>
<reference evidence="7" key="1">
    <citation type="submission" date="2020-10" db="EMBL/GenBank/DDBJ databases">
        <authorList>
            <person name="Gilroy R."/>
        </authorList>
    </citation>
    <scope>NUCLEOTIDE SEQUENCE</scope>
    <source>
        <strain evidence="7">21143</strain>
    </source>
</reference>
<keyword evidence="3 4" id="KW-0413">Isomerase</keyword>
<comment type="catalytic activity">
    <reaction evidence="4">
        <text>[protein]-peptidylproline (omega=180) = [protein]-peptidylproline (omega=0)</text>
        <dbReference type="Rhea" id="RHEA:16237"/>
        <dbReference type="Rhea" id="RHEA-COMP:10747"/>
        <dbReference type="Rhea" id="RHEA-COMP:10748"/>
        <dbReference type="ChEBI" id="CHEBI:83833"/>
        <dbReference type="ChEBI" id="CHEBI:83834"/>
        <dbReference type="EC" id="5.2.1.8"/>
    </reaction>
</comment>
<dbReference type="PROSITE" id="PS51257">
    <property type="entry name" value="PROKAR_LIPOPROTEIN"/>
    <property type="match status" value="1"/>
</dbReference>
<evidence type="ECO:0000256" key="1">
    <source>
        <dbReference type="ARBA" id="ARBA00007365"/>
    </source>
</evidence>
<evidence type="ECO:0000256" key="5">
    <source>
        <dbReference type="SAM" id="MobiDB-lite"/>
    </source>
</evidence>
<dbReference type="PANTHER" id="PTHR45625:SF4">
    <property type="entry name" value="PEPTIDYLPROLYL ISOMERASE DOMAIN AND WD REPEAT-CONTAINING PROTEIN 1"/>
    <property type="match status" value="1"/>
</dbReference>
<dbReference type="Proteomes" id="UP000886722">
    <property type="component" value="Unassembled WGS sequence"/>
</dbReference>
<keyword evidence="4" id="KW-0732">Signal</keyword>
<dbReference type="InterPro" id="IPR029000">
    <property type="entry name" value="Cyclophilin-like_dom_sf"/>
</dbReference>
<dbReference type="GO" id="GO:0006457">
    <property type="term" value="P:protein folding"/>
    <property type="evidence" value="ECO:0007669"/>
    <property type="project" value="InterPro"/>
</dbReference>
<protein>
    <recommendedName>
        <fullName evidence="4">Peptidyl-prolyl cis-trans isomerase</fullName>
        <shortName evidence="4">PPIase</shortName>
        <ecNumber evidence="4">5.2.1.8</ecNumber>
    </recommendedName>
</protein>
<organism evidence="7 8">
    <name type="scientific">Candidatus Caccoplasma intestinavium</name>
    <dbReference type="NCBI Taxonomy" id="2840716"/>
    <lineage>
        <taxon>Bacteria</taxon>
        <taxon>Pseudomonadati</taxon>
        <taxon>Bacteroidota</taxon>
        <taxon>Bacteroidia</taxon>
        <taxon>Bacteroidales</taxon>
        <taxon>Bacteroidaceae</taxon>
        <taxon>Bacteroidaceae incertae sedis</taxon>
        <taxon>Candidatus Caccoplasma</taxon>
    </lineage>
</organism>
<proteinExistence type="inferred from homology"/>
<dbReference type="Pfam" id="PF00160">
    <property type="entry name" value="Pro_isomerase"/>
    <property type="match status" value="2"/>
</dbReference>
<dbReference type="EMBL" id="DVKT01000022">
    <property type="protein sequence ID" value="HIT39008.1"/>
    <property type="molecule type" value="Genomic_DNA"/>
</dbReference>
<evidence type="ECO:0000259" key="6">
    <source>
        <dbReference type="PROSITE" id="PS50072"/>
    </source>
</evidence>
<evidence type="ECO:0000313" key="8">
    <source>
        <dbReference type="Proteomes" id="UP000886722"/>
    </source>
</evidence>
<feature type="chain" id="PRO_5039741160" description="Peptidyl-prolyl cis-trans isomerase" evidence="4">
    <location>
        <begin position="27"/>
        <end position="275"/>
    </location>
</feature>
<dbReference type="SUPFAM" id="SSF50891">
    <property type="entry name" value="Cyclophilin-like"/>
    <property type="match status" value="2"/>
</dbReference>
<evidence type="ECO:0000256" key="2">
    <source>
        <dbReference type="ARBA" id="ARBA00023110"/>
    </source>
</evidence>
<dbReference type="AlphaFoldDB" id="A0A9D1GDQ8"/>
<dbReference type="GO" id="GO:0003755">
    <property type="term" value="F:peptidyl-prolyl cis-trans isomerase activity"/>
    <property type="evidence" value="ECO:0007669"/>
    <property type="project" value="UniProtKB-UniRule"/>
</dbReference>
<feature type="domain" description="PPIase cyclophilin-type" evidence="6">
    <location>
        <begin position="37"/>
        <end position="270"/>
    </location>
</feature>
<accession>A0A9D1GDQ8</accession>
<dbReference type="CDD" id="cd00317">
    <property type="entry name" value="cyclophilin"/>
    <property type="match status" value="1"/>
</dbReference>
<dbReference type="PROSITE" id="PS50072">
    <property type="entry name" value="CSA_PPIASE_2"/>
    <property type="match status" value="1"/>
</dbReference>
<comment type="function">
    <text evidence="4">PPIases accelerate the folding of proteins. It catalyzes the cis-trans isomerization of proline imidic peptide bonds in oligopeptides.</text>
</comment>
<evidence type="ECO:0000313" key="7">
    <source>
        <dbReference type="EMBL" id="HIT39008.1"/>
    </source>
</evidence>
<reference evidence="7" key="2">
    <citation type="journal article" date="2021" name="PeerJ">
        <title>Extensive microbial diversity within the chicken gut microbiome revealed by metagenomics and culture.</title>
        <authorList>
            <person name="Gilroy R."/>
            <person name="Ravi A."/>
            <person name="Getino M."/>
            <person name="Pursley I."/>
            <person name="Horton D.L."/>
            <person name="Alikhan N.F."/>
            <person name="Baker D."/>
            <person name="Gharbi K."/>
            <person name="Hall N."/>
            <person name="Watson M."/>
            <person name="Adriaenssens E.M."/>
            <person name="Foster-Nyarko E."/>
            <person name="Jarju S."/>
            <person name="Secka A."/>
            <person name="Antonio M."/>
            <person name="Oren A."/>
            <person name="Chaudhuri R.R."/>
            <person name="La Ragione R."/>
            <person name="Hildebrand F."/>
            <person name="Pallen M.J."/>
        </authorList>
    </citation>
    <scope>NUCLEOTIDE SEQUENCE</scope>
    <source>
        <strain evidence="7">21143</strain>
    </source>
</reference>
<evidence type="ECO:0000256" key="3">
    <source>
        <dbReference type="ARBA" id="ARBA00023235"/>
    </source>
</evidence>